<evidence type="ECO:0000313" key="1">
    <source>
        <dbReference type="EMBL" id="CRZ06319.1"/>
    </source>
</evidence>
<sequence>MRSIKYWFCWDISSLLGISLECSPRDSPSQTGNHLGVKADGLYLHLRYPLIVIPEEILHRHSDNLTLAVPEIVHHYFEGSMTLMLAILFRYWGIASIAESQSLLGSEVYTRFANGIEIPSKRQL</sequence>
<dbReference type="EMBL" id="HACM01005880">
    <property type="protein sequence ID" value="CRZ06322.1"/>
    <property type="molecule type" value="Transcribed_RNA"/>
</dbReference>
<reference evidence="1" key="1">
    <citation type="submission" date="2015-04" db="EMBL/GenBank/DDBJ databases">
        <title>The genome sequence of the plant pathogenic Rhizarian Plasmodiophora brassicae reveals insights in its biotrophic life cycle and the origin of chitin synthesis.</title>
        <authorList>
            <person name="Schwelm A."/>
            <person name="Fogelqvist J."/>
            <person name="Knaust A."/>
            <person name="Julke S."/>
            <person name="Lilja T."/>
            <person name="Dhandapani V."/>
            <person name="Bonilla-Rosso G."/>
            <person name="Karlsson M."/>
            <person name="Shevchenko A."/>
            <person name="Choi S.R."/>
            <person name="Kim H.G."/>
            <person name="Park J.Y."/>
            <person name="Lim Y.P."/>
            <person name="Ludwig-Muller J."/>
            <person name="Dixelius C."/>
        </authorList>
    </citation>
    <scope>NUCLEOTIDE SEQUENCE</scope>
    <source>
        <tissue evidence="1">Potato root galls</tissue>
    </source>
</reference>
<accession>A0A0H5RCT8</accession>
<dbReference type="EMBL" id="HACM01005877">
    <property type="protein sequence ID" value="CRZ06319.1"/>
    <property type="molecule type" value="Transcribed_RNA"/>
</dbReference>
<protein>
    <submittedName>
        <fullName evidence="1">Uncharacterized protein</fullName>
    </submittedName>
</protein>
<organism evidence="1">
    <name type="scientific">Spongospora subterranea</name>
    <dbReference type="NCBI Taxonomy" id="70186"/>
    <lineage>
        <taxon>Eukaryota</taxon>
        <taxon>Sar</taxon>
        <taxon>Rhizaria</taxon>
        <taxon>Endomyxa</taxon>
        <taxon>Phytomyxea</taxon>
        <taxon>Plasmodiophorida</taxon>
        <taxon>Plasmodiophoridae</taxon>
        <taxon>Spongospora</taxon>
    </lineage>
</organism>
<name>A0A0H5RCT8_9EUKA</name>
<dbReference type="EMBL" id="HACM01005882">
    <property type="protein sequence ID" value="CRZ06324.1"/>
    <property type="molecule type" value="Transcribed_RNA"/>
</dbReference>
<proteinExistence type="predicted"/>
<dbReference type="AlphaFoldDB" id="A0A0H5RCT8"/>